<evidence type="ECO:0000256" key="3">
    <source>
        <dbReference type="ARBA" id="ARBA00023295"/>
    </source>
</evidence>
<proteinExistence type="inferred from homology"/>
<evidence type="ECO:0000256" key="1">
    <source>
        <dbReference type="ARBA" id="ARBA00008773"/>
    </source>
</evidence>
<dbReference type="GO" id="GO:0042973">
    <property type="term" value="F:glucan endo-1,3-beta-D-glucosidase activity"/>
    <property type="evidence" value="ECO:0007669"/>
    <property type="project" value="UniProtKB-ARBA"/>
</dbReference>
<comment type="similarity">
    <text evidence="1 4">Belongs to the glycosyl hydrolase 17 family.</text>
</comment>
<dbReference type="InterPro" id="IPR017853">
    <property type="entry name" value="GH"/>
</dbReference>
<keyword evidence="3 5" id="KW-0326">Glycosidase</keyword>
<dbReference type="AlphaFoldDB" id="A0A833RYY1"/>
<keyword evidence="8" id="KW-1185">Reference proteome</keyword>
<evidence type="ECO:0000313" key="7">
    <source>
        <dbReference type="EMBL" id="KAF3340879.1"/>
    </source>
</evidence>
<feature type="signal peptide" evidence="6">
    <location>
        <begin position="1"/>
        <end position="28"/>
    </location>
</feature>
<dbReference type="OrthoDB" id="941679at2759"/>
<protein>
    <submittedName>
        <fullName evidence="7">Glucan endo-1,3-beta-glucosidase, acidic isoform-like protein</fullName>
    </submittedName>
</protein>
<accession>A0A833RYY1</accession>
<dbReference type="SUPFAM" id="SSF51445">
    <property type="entry name" value="(Trans)glycosidases"/>
    <property type="match status" value="2"/>
</dbReference>
<dbReference type="InterPro" id="IPR044965">
    <property type="entry name" value="Glyco_hydro_17_plant"/>
</dbReference>
<dbReference type="PROSITE" id="PS00587">
    <property type="entry name" value="GLYCOSYL_HYDROL_F17"/>
    <property type="match status" value="2"/>
</dbReference>
<comment type="caution">
    <text evidence="7">The sequence shown here is derived from an EMBL/GenBank/DDBJ whole genome shotgun (WGS) entry which is preliminary data.</text>
</comment>
<feature type="chain" id="PRO_5032973935" evidence="6">
    <location>
        <begin position="29"/>
        <end position="647"/>
    </location>
</feature>
<evidence type="ECO:0000313" key="8">
    <source>
        <dbReference type="Proteomes" id="UP000623129"/>
    </source>
</evidence>
<evidence type="ECO:0000256" key="6">
    <source>
        <dbReference type="SAM" id="SignalP"/>
    </source>
</evidence>
<keyword evidence="6" id="KW-0732">Signal</keyword>
<dbReference type="PANTHER" id="PTHR32227">
    <property type="entry name" value="GLUCAN ENDO-1,3-BETA-GLUCOSIDASE BG1-RELATED-RELATED"/>
    <property type="match status" value="1"/>
</dbReference>
<evidence type="ECO:0000256" key="5">
    <source>
        <dbReference type="RuleBase" id="RU004336"/>
    </source>
</evidence>
<name>A0A833RYY1_9POAL</name>
<organism evidence="7 8">
    <name type="scientific">Carex littledalei</name>
    <dbReference type="NCBI Taxonomy" id="544730"/>
    <lineage>
        <taxon>Eukaryota</taxon>
        <taxon>Viridiplantae</taxon>
        <taxon>Streptophyta</taxon>
        <taxon>Embryophyta</taxon>
        <taxon>Tracheophyta</taxon>
        <taxon>Spermatophyta</taxon>
        <taxon>Magnoliopsida</taxon>
        <taxon>Liliopsida</taxon>
        <taxon>Poales</taxon>
        <taxon>Cyperaceae</taxon>
        <taxon>Cyperoideae</taxon>
        <taxon>Cariceae</taxon>
        <taxon>Carex</taxon>
        <taxon>Carex subgen. Euthyceras</taxon>
    </lineage>
</organism>
<keyword evidence="2 5" id="KW-0378">Hydrolase</keyword>
<evidence type="ECO:0000256" key="4">
    <source>
        <dbReference type="RuleBase" id="RU004335"/>
    </source>
</evidence>
<reference evidence="7" key="1">
    <citation type="submission" date="2020-01" db="EMBL/GenBank/DDBJ databases">
        <title>Genome sequence of Kobresia littledalei, the first chromosome-level genome in the family Cyperaceae.</title>
        <authorList>
            <person name="Qu G."/>
        </authorList>
    </citation>
    <scope>NUCLEOTIDE SEQUENCE</scope>
    <source>
        <strain evidence="7">C.B.Clarke</strain>
        <tissue evidence="7">Leaf</tissue>
    </source>
</reference>
<dbReference type="Pfam" id="PF00332">
    <property type="entry name" value="Glyco_hydro_17"/>
    <property type="match status" value="2"/>
</dbReference>
<dbReference type="GO" id="GO:0005975">
    <property type="term" value="P:carbohydrate metabolic process"/>
    <property type="evidence" value="ECO:0007669"/>
    <property type="project" value="InterPro"/>
</dbReference>
<dbReference type="Proteomes" id="UP000623129">
    <property type="component" value="Unassembled WGS sequence"/>
</dbReference>
<dbReference type="InterPro" id="IPR000490">
    <property type="entry name" value="Glyco_hydro_17"/>
</dbReference>
<gene>
    <name evidence="7" type="ORF">FCM35_KLT09723</name>
</gene>
<dbReference type="EMBL" id="SWLB01000002">
    <property type="protein sequence ID" value="KAF3340879.1"/>
    <property type="molecule type" value="Genomic_DNA"/>
</dbReference>
<dbReference type="Gene3D" id="3.20.20.80">
    <property type="entry name" value="Glycosidases"/>
    <property type="match status" value="2"/>
</dbReference>
<sequence length="647" mass="70148">MAQKYALAKAAVALLVAVITSTITSVESIGVCYGLLGDNLPEPSDVISLYQSNGIGEMRLYNPNSDVLNALKGSNISLTVGVPNEDLESFAYNASAAADWVQNNILAYDGVSFKYIAVGNEIMGDYASNILPAMTNIHNAILSAGLQDQIKVTTSVRFDVLSNTSPPSNSVFAVSYIGPVTQFLANTGGPLLVNIYPYFSYAYSNGSIPLDFALFTAPDTVVYDQEYEYQNIFDAMVDSVYYAMEKAGYTNVSVVVSESGWPSYGGVNTTVENAQIYNQNLITHAAVGTPKRPGNLETYIFAMFMENLKTGDEVERNFGLFYPDQSPVYTVNFNVMSIGICNGLLGNNLPPPNEVVDLYNSHGITSMRIYSPDHDTLTAVQGTNIDLILGVYNEDLASLASDLSAAHAWVQNNVLQYPDITFKYIGVGNEITGIDTHYILPAMENIYNALSLAGLDSKIKVSTVIEFGVIGTSYPPSAGAFSSDSILYLGPIVQFLSSTGAPLFANVYPYFGYINNVDVVDVNYALFTSPGTVVTDGEYQYQNLFDAMVDVLHSALEKAGGDNVPVVVTETGWPSAGGLNATVQNAKTYVEKLISHVKIGTPKRPGALETYIFAMFNENEKPTGVEQHWGLYYPNEHPVYSVNFNGY</sequence>
<evidence type="ECO:0000256" key="2">
    <source>
        <dbReference type="ARBA" id="ARBA00022801"/>
    </source>
</evidence>
<dbReference type="FunFam" id="3.20.20.80:FF:000010">
    <property type="entry name" value="glucan endo-1,3-beta-glucosidase, basic"/>
    <property type="match status" value="2"/>
</dbReference>